<accession>A0A9P1IM51</accession>
<name>A0A9P1IM51_9PELO</name>
<dbReference type="Proteomes" id="UP001152747">
    <property type="component" value="Unassembled WGS sequence"/>
</dbReference>
<dbReference type="EMBL" id="CANHGI010000004">
    <property type="protein sequence ID" value="CAI5447135.1"/>
    <property type="molecule type" value="Genomic_DNA"/>
</dbReference>
<dbReference type="AlphaFoldDB" id="A0A9P1IM51"/>
<organism evidence="2 3">
    <name type="scientific">Caenorhabditis angaria</name>
    <dbReference type="NCBI Taxonomy" id="860376"/>
    <lineage>
        <taxon>Eukaryota</taxon>
        <taxon>Metazoa</taxon>
        <taxon>Ecdysozoa</taxon>
        <taxon>Nematoda</taxon>
        <taxon>Chromadorea</taxon>
        <taxon>Rhabditida</taxon>
        <taxon>Rhabditina</taxon>
        <taxon>Rhabditomorpha</taxon>
        <taxon>Rhabditoidea</taxon>
        <taxon>Rhabditidae</taxon>
        <taxon>Peloderinae</taxon>
        <taxon>Caenorhabditis</taxon>
    </lineage>
</organism>
<keyword evidence="3" id="KW-1185">Reference proteome</keyword>
<feature type="signal peptide" evidence="1">
    <location>
        <begin position="1"/>
        <end position="21"/>
    </location>
</feature>
<evidence type="ECO:0008006" key="4">
    <source>
        <dbReference type="Google" id="ProtNLM"/>
    </source>
</evidence>
<reference evidence="2" key="1">
    <citation type="submission" date="2022-11" db="EMBL/GenBank/DDBJ databases">
        <authorList>
            <person name="Kikuchi T."/>
        </authorList>
    </citation>
    <scope>NUCLEOTIDE SEQUENCE</scope>
    <source>
        <strain evidence="2">PS1010</strain>
    </source>
</reference>
<comment type="caution">
    <text evidence="2">The sequence shown here is derived from an EMBL/GenBank/DDBJ whole genome shotgun (WGS) entry which is preliminary data.</text>
</comment>
<proteinExistence type="predicted"/>
<evidence type="ECO:0000313" key="3">
    <source>
        <dbReference type="Proteomes" id="UP001152747"/>
    </source>
</evidence>
<feature type="chain" id="PRO_5040377571" description="DUF19 domain-containing protein" evidence="1">
    <location>
        <begin position="22"/>
        <end position="132"/>
    </location>
</feature>
<evidence type="ECO:0000313" key="2">
    <source>
        <dbReference type="EMBL" id="CAI5447135.1"/>
    </source>
</evidence>
<sequence length="132" mass="14982">MNFTKLIAVLFFIIIISQISAFQDLNDAENRLCDRLGGQNVNCVVKKSQTGIKVEETKDEEILAEKCMRFSNACLEFRTCLTNCRLGYDIVPYSETQARNERIVNPCLRMLSACSSSVEEIEPTTDNPFIFV</sequence>
<evidence type="ECO:0000256" key="1">
    <source>
        <dbReference type="SAM" id="SignalP"/>
    </source>
</evidence>
<gene>
    <name evidence="2" type="ORF">CAMP_LOCUS9772</name>
</gene>
<protein>
    <recommendedName>
        <fullName evidence="4">DUF19 domain-containing protein</fullName>
    </recommendedName>
</protein>
<keyword evidence="1" id="KW-0732">Signal</keyword>